<dbReference type="GO" id="GO:0006310">
    <property type="term" value="P:DNA recombination"/>
    <property type="evidence" value="ECO:0007669"/>
    <property type="project" value="UniProtKB-KW"/>
</dbReference>
<keyword evidence="2" id="KW-0229">DNA integration</keyword>
<accession>A0AA41YXW5</accession>
<dbReference type="GO" id="GO:0015074">
    <property type="term" value="P:DNA integration"/>
    <property type="evidence" value="ECO:0007669"/>
    <property type="project" value="UniProtKB-KW"/>
</dbReference>
<dbReference type="PROSITE" id="PS51898">
    <property type="entry name" value="TYR_RECOMBINASE"/>
    <property type="match status" value="1"/>
</dbReference>
<evidence type="ECO:0000313" key="7">
    <source>
        <dbReference type="EMBL" id="MCW6510589.1"/>
    </source>
</evidence>
<name>A0AA41YXW5_9HYPH</name>
<dbReference type="InterPro" id="IPR002104">
    <property type="entry name" value="Integrase_catalytic"/>
</dbReference>
<dbReference type="Gene3D" id="1.10.443.10">
    <property type="entry name" value="Intergrase catalytic core"/>
    <property type="match status" value="1"/>
</dbReference>
<evidence type="ECO:0000256" key="3">
    <source>
        <dbReference type="ARBA" id="ARBA00023125"/>
    </source>
</evidence>
<dbReference type="EMBL" id="JAMOIM010000016">
    <property type="protein sequence ID" value="MCW6510589.1"/>
    <property type="molecule type" value="Genomic_DNA"/>
</dbReference>
<proteinExistence type="inferred from homology"/>
<reference evidence="7" key="1">
    <citation type="submission" date="2022-05" db="EMBL/GenBank/DDBJ databases">
        <authorList>
            <person name="Pankratov T."/>
        </authorList>
    </citation>
    <scope>NUCLEOTIDE SEQUENCE</scope>
    <source>
        <strain evidence="7">BP6-180914</strain>
    </source>
</reference>
<dbReference type="InterPro" id="IPR050090">
    <property type="entry name" value="Tyrosine_recombinase_XerCD"/>
</dbReference>
<gene>
    <name evidence="7" type="ORF">M8523_21455</name>
</gene>
<protein>
    <submittedName>
        <fullName evidence="7">Tyrosine-type recombinase/integrase</fullName>
    </submittedName>
</protein>
<evidence type="ECO:0000313" key="8">
    <source>
        <dbReference type="Proteomes" id="UP001165667"/>
    </source>
</evidence>
<evidence type="ECO:0000256" key="1">
    <source>
        <dbReference type="ARBA" id="ARBA00008857"/>
    </source>
</evidence>
<dbReference type="AlphaFoldDB" id="A0AA41YXW5"/>
<feature type="domain" description="Tyr recombinase" evidence="6">
    <location>
        <begin position="416"/>
        <end position="626"/>
    </location>
</feature>
<keyword evidence="4" id="KW-0233">DNA recombination</keyword>
<dbReference type="Proteomes" id="UP001165667">
    <property type="component" value="Unassembled WGS sequence"/>
</dbReference>
<evidence type="ECO:0000256" key="2">
    <source>
        <dbReference type="ARBA" id="ARBA00022908"/>
    </source>
</evidence>
<comment type="caution">
    <text evidence="7">The sequence shown here is derived from an EMBL/GenBank/DDBJ whole genome shotgun (WGS) entry which is preliminary data.</text>
</comment>
<dbReference type="Pfam" id="PF00589">
    <property type="entry name" value="Phage_integrase"/>
    <property type="match status" value="1"/>
</dbReference>
<dbReference type="GO" id="GO:0003677">
    <property type="term" value="F:DNA binding"/>
    <property type="evidence" value="ECO:0007669"/>
    <property type="project" value="UniProtKB-KW"/>
</dbReference>
<dbReference type="PANTHER" id="PTHR30349">
    <property type="entry name" value="PHAGE INTEGRASE-RELATED"/>
    <property type="match status" value="1"/>
</dbReference>
<dbReference type="InterPro" id="IPR013762">
    <property type="entry name" value="Integrase-like_cat_sf"/>
</dbReference>
<sequence length="670" mass="74227">MPATLAKRLAISHIAISLRIREQPKARALADHLNAFAAMLFDDPTQDGFLISKQQATAIVRQAADRHLQRLDRISAMERSSPDFDADDSRRSDVIMSWCYQLLAGRGESAKVDESARRQMIAAGLTEADCVEVDHMLNCLRAQRLIPHYPARIRAALDAVGACPHGGNARIAQTAIFRGYAAALRQTDRRWDGIYIEDDHLVQELLRSPAPPVTAEHGGAKANPDRPPAVQREGTAERTAQDASGPIIIDPGAADSVQQPAKSAPKPVVSLSADRALSALGRRFADEKADDRAWDQKSQKQALQTYGLFAKLLSEKGIATLRDVKQRHFSDLKAAFKNFAKSYGKSPADEERSIAELETIGKQKPADKRGLEAATVRRHLTFLQELVDWARANGEAIDKDLAPRLLKPPKGGRGRTKRATFSTDDLALIFNFAFFIGCKGWKKQDAFLPGDVVYHRALYFALFMLHYMGARREEICGLDLDDVGVINGIGYVHIRDNAHRDIKNDQSERFIPLHPEIIRLGIFDYVEAIRALGYNRVFPDLHSGTTDSPSGDKLYDELIGGLLIAIPEEGQRKKVIHSLRKTFGAALKKQDVDIETRADLLGHGGKTATDEIYVDAADLEMKLAEMLKLPIATAHLRTFPIKLIPWVAEKNKMPYSGRKPAARRASTTEP</sequence>
<evidence type="ECO:0000259" key="6">
    <source>
        <dbReference type="PROSITE" id="PS51898"/>
    </source>
</evidence>
<keyword evidence="3" id="KW-0238">DNA-binding</keyword>
<dbReference type="SUPFAM" id="SSF56349">
    <property type="entry name" value="DNA breaking-rejoining enzymes"/>
    <property type="match status" value="1"/>
</dbReference>
<evidence type="ECO:0000256" key="4">
    <source>
        <dbReference type="ARBA" id="ARBA00023172"/>
    </source>
</evidence>
<comment type="similarity">
    <text evidence="1">Belongs to the 'phage' integrase family.</text>
</comment>
<keyword evidence="8" id="KW-1185">Reference proteome</keyword>
<organism evidence="7 8">
    <name type="scientific">Lichenifustis flavocetrariae</name>
    <dbReference type="NCBI Taxonomy" id="2949735"/>
    <lineage>
        <taxon>Bacteria</taxon>
        <taxon>Pseudomonadati</taxon>
        <taxon>Pseudomonadota</taxon>
        <taxon>Alphaproteobacteria</taxon>
        <taxon>Hyphomicrobiales</taxon>
        <taxon>Lichenihabitantaceae</taxon>
        <taxon>Lichenifustis</taxon>
    </lineage>
</organism>
<dbReference type="InterPro" id="IPR011010">
    <property type="entry name" value="DNA_brk_join_enz"/>
</dbReference>
<feature type="region of interest" description="Disordered" evidence="5">
    <location>
        <begin position="210"/>
        <end position="268"/>
    </location>
</feature>
<dbReference type="PANTHER" id="PTHR30349:SF41">
    <property type="entry name" value="INTEGRASE_RECOMBINASE PROTEIN MJ0367-RELATED"/>
    <property type="match status" value="1"/>
</dbReference>
<evidence type="ECO:0000256" key="5">
    <source>
        <dbReference type="SAM" id="MobiDB-lite"/>
    </source>
</evidence>